<sequence length="168" mass="18862">MTTEFLVTVTGRDQRDLLHRISKIAVTHHASMLKSKLVHIEGTFAGLIKMRVDQEHGNALKQELLSTDGLEVKIRTLYDDHADHQSQYRLVIDASDQAGIIHDLTELLSANSIDILHVETQRLPIQELGDTVFSGQLELSIPDDVDMTTLKQQLHQLKCAPKVHLTLS</sequence>
<dbReference type="GO" id="GO:0006355">
    <property type="term" value="P:regulation of DNA-templated transcription"/>
    <property type="evidence" value="ECO:0007669"/>
    <property type="project" value="UniProtKB-UniRule"/>
</dbReference>
<reference evidence="3 4" key="1">
    <citation type="submission" date="2018-09" db="EMBL/GenBank/DDBJ databases">
        <authorList>
            <person name="Wang Z."/>
        </authorList>
    </citation>
    <scope>NUCLEOTIDE SEQUENCE [LARGE SCALE GENOMIC DNA]</scope>
    <source>
        <strain evidence="3 4">ALS 81</strain>
    </source>
</reference>
<dbReference type="Proteomes" id="UP000286482">
    <property type="component" value="Unassembled WGS sequence"/>
</dbReference>
<accession>A0A420ECV8</accession>
<feature type="domain" description="ACT" evidence="2">
    <location>
        <begin position="89"/>
        <end position="168"/>
    </location>
</feature>
<evidence type="ECO:0000256" key="1">
    <source>
        <dbReference type="PIRNR" id="PIRNR028103"/>
    </source>
</evidence>
<gene>
    <name evidence="3" type="ORF">DBZ36_09005</name>
</gene>
<dbReference type="EMBL" id="RAQO01000005">
    <property type="protein sequence ID" value="RKF18537.1"/>
    <property type="molecule type" value="Genomic_DNA"/>
</dbReference>
<comment type="caution">
    <text evidence="3">The sequence shown here is derived from an EMBL/GenBank/DDBJ whole genome shotgun (WGS) entry which is preliminary data.</text>
</comment>
<dbReference type="RefSeq" id="WP_120354616.1">
    <property type="nucleotide sequence ID" value="NZ_RAQO01000005.1"/>
</dbReference>
<dbReference type="PROSITE" id="PS51671">
    <property type="entry name" value="ACT"/>
    <property type="match status" value="1"/>
</dbReference>
<name>A0A420ECV8_9ALTE</name>
<dbReference type="GO" id="GO:0005737">
    <property type="term" value="C:cytoplasm"/>
    <property type="evidence" value="ECO:0007669"/>
    <property type="project" value="UniProtKB-SubCell"/>
</dbReference>
<proteinExistence type="predicted"/>
<protein>
    <recommendedName>
        <fullName evidence="1">Glycine cleavage system transcriptional repressor</fullName>
    </recommendedName>
</protein>
<keyword evidence="1" id="KW-0963">Cytoplasm</keyword>
<keyword evidence="1" id="KW-0804">Transcription</keyword>
<dbReference type="OrthoDB" id="5814370at2"/>
<dbReference type="SUPFAM" id="SSF55021">
    <property type="entry name" value="ACT-like"/>
    <property type="match status" value="2"/>
</dbReference>
<comment type="subcellular location">
    <subcellularLocation>
        <location evidence="1">Cytoplasm</location>
    </subcellularLocation>
</comment>
<keyword evidence="4" id="KW-1185">Reference proteome</keyword>
<organism evidence="3 4">
    <name type="scientific">Alginatibacterium sediminis</name>
    <dbReference type="NCBI Taxonomy" id="2164068"/>
    <lineage>
        <taxon>Bacteria</taxon>
        <taxon>Pseudomonadati</taxon>
        <taxon>Pseudomonadota</taxon>
        <taxon>Gammaproteobacteria</taxon>
        <taxon>Alteromonadales</taxon>
        <taxon>Alteromonadaceae</taxon>
        <taxon>Alginatibacterium</taxon>
    </lineage>
</organism>
<dbReference type="InterPro" id="IPR016867">
    <property type="entry name" value="GcvR"/>
</dbReference>
<dbReference type="AlphaFoldDB" id="A0A420ECV8"/>
<dbReference type="InterPro" id="IPR002912">
    <property type="entry name" value="ACT_dom"/>
</dbReference>
<keyword evidence="1" id="KW-0678">Repressor</keyword>
<dbReference type="PANTHER" id="PTHR34875:SF6">
    <property type="entry name" value="UPF0237 PROTEIN MJ1558"/>
    <property type="match status" value="1"/>
</dbReference>
<dbReference type="InterPro" id="IPR045865">
    <property type="entry name" value="ACT-like_dom_sf"/>
</dbReference>
<dbReference type="Gene3D" id="3.30.70.260">
    <property type="match status" value="2"/>
</dbReference>
<dbReference type="InterPro" id="IPR050990">
    <property type="entry name" value="UPF0237/GcvR_regulator"/>
</dbReference>
<evidence type="ECO:0000313" key="3">
    <source>
        <dbReference type="EMBL" id="RKF18537.1"/>
    </source>
</evidence>
<dbReference type="Pfam" id="PF13740">
    <property type="entry name" value="ACT_6"/>
    <property type="match status" value="1"/>
</dbReference>
<evidence type="ECO:0000313" key="4">
    <source>
        <dbReference type="Proteomes" id="UP000286482"/>
    </source>
</evidence>
<dbReference type="PIRSF" id="PIRSF028103">
    <property type="entry name" value="GcvR"/>
    <property type="match status" value="1"/>
</dbReference>
<evidence type="ECO:0000259" key="2">
    <source>
        <dbReference type="PROSITE" id="PS51671"/>
    </source>
</evidence>
<dbReference type="PANTHER" id="PTHR34875">
    <property type="entry name" value="UPF0237 PROTEIN MJ1558"/>
    <property type="match status" value="1"/>
</dbReference>